<sequence length="217" mass="23617">MASTPFTLTTLATARFSRLAIFSVVIMAMLGSLGWQAMGFYRQLQQPFADRTPPSAPSKAEPHIAEMNKAILQLFGSTELQPGDISDTNQPLPESNLNLSVSAIFHKTKPGKSTVILKDGDKELILNPGDEARPGILVHRIDSNRITLKRNGKLEQISLKGFGEIEGLSSTAPSLPLAEVPEQSDPYASQPLEPPVPTQPASTAYQQFIQRKLAQNK</sequence>
<evidence type="ECO:0000256" key="5">
    <source>
        <dbReference type="ARBA" id="ARBA00022692"/>
    </source>
</evidence>
<evidence type="ECO:0000256" key="9">
    <source>
        <dbReference type="SAM" id="MobiDB-lite"/>
    </source>
</evidence>
<keyword evidence="2" id="KW-0813">Transport</keyword>
<evidence type="ECO:0000313" key="13">
    <source>
        <dbReference type="Proteomes" id="UP000198706"/>
    </source>
</evidence>
<evidence type="ECO:0000256" key="8">
    <source>
        <dbReference type="ARBA" id="ARBA00023136"/>
    </source>
</evidence>
<evidence type="ECO:0000256" key="7">
    <source>
        <dbReference type="ARBA" id="ARBA00022989"/>
    </source>
</evidence>
<keyword evidence="6" id="KW-0653">Protein transport</keyword>
<keyword evidence="7 10" id="KW-1133">Transmembrane helix</keyword>
<accession>A0A1G9GPY1</accession>
<evidence type="ECO:0000259" key="11">
    <source>
        <dbReference type="Pfam" id="PF11356"/>
    </source>
</evidence>
<dbReference type="GO" id="GO:0005886">
    <property type="term" value="C:plasma membrane"/>
    <property type="evidence" value="ECO:0007669"/>
    <property type="project" value="UniProtKB-SubCell"/>
</dbReference>
<dbReference type="GO" id="GO:0015031">
    <property type="term" value="P:protein transport"/>
    <property type="evidence" value="ECO:0007669"/>
    <property type="project" value="UniProtKB-KW"/>
</dbReference>
<evidence type="ECO:0000256" key="2">
    <source>
        <dbReference type="ARBA" id="ARBA00022448"/>
    </source>
</evidence>
<feature type="domain" description="Type II secretion system protein GspC N-terminal" evidence="11">
    <location>
        <begin position="23"/>
        <end position="159"/>
    </location>
</feature>
<name>A0A1G9GPY1_9PSED</name>
<dbReference type="Gene3D" id="2.30.30.830">
    <property type="match status" value="1"/>
</dbReference>
<dbReference type="Proteomes" id="UP000198706">
    <property type="component" value="Unassembled WGS sequence"/>
</dbReference>
<proteinExistence type="predicted"/>
<comment type="subcellular location">
    <subcellularLocation>
        <location evidence="1">Cell inner membrane</location>
    </subcellularLocation>
</comment>
<dbReference type="RefSeq" id="WP_084335899.1">
    <property type="nucleotide sequence ID" value="NZ_FNFD01000013.1"/>
</dbReference>
<feature type="region of interest" description="Disordered" evidence="9">
    <location>
        <begin position="173"/>
        <end position="202"/>
    </location>
</feature>
<keyword evidence="4" id="KW-0997">Cell inner membrane</keyword>
<evidence type="ECO:0000256" key="4">
    <source>
        <dbReference type="ARBA" id="ARBA00022519"/>
    </source>
</evidence>
<evidence type="ECO:0000256" key="3">
    <source>
        <dbReference type="ARBA" id="ARBA00022475"/>
    </source>
</evidence>
<evidence type="ECO:0000256" key="1">
    <source>
        <dbReference type="ARBA" id="ARBA00004533"/>
    </source>
</evidence>
<keyword evidence="8 10" id="KW-0472">Membrane</keyword>
<protein>
    <submittedName>
        <fullName evidence="12">Type IV pilus biogenesis</fullName>
    </submittedName>
</protein>
<keyword evidence="3" id="KW-1003">Cell membrane</keyword>
<evidence type="ECO:0000256" key="10">
    <source>
        <dbReference type="SAM" id="Phobius"/>
    </source>
</evidence>
<dbReference type="EMBL" id="FNFD01000013">
    <property type="protein sequence ID" value="SDL02688.1"/>
    <property type="molecule type" value="Genomic_DNA"/>
</dbReference>
<keyword evidence="13" id="KW-1185">Reference proteome</keyword>
<evidence type="ECO:0000313" key="12">
    <source>
        <dbReference type="EMBL" id="SDL02688.1"/>
    </source>
</evidence>
<dbReference type="Pfam" id="PF11356">
    <property type="entry name" value="T2SSC"/>
    <property type="match status" value="1"/>
</dbReference>
<keyword evidence="5 10" id="KW-0812">Transmembrane</keyword>
<evidence type="ECO:0000256" key="6">
    <source>
        <dbReference type="ARBA" id="ARBA00022927"/>
    </source>
</evidence>
<dbReference type="AlphaFoldDB" id="A0A1G9GPY1"/>
<organism evidence="12 13">
    <name type="scientific">Pseudomonas indica</name>
    <dbReference type="NCBI Taxonomy" id="137658"/>
    <lineage>
        <taxon>Bacteria</taxon>
        <taxon>Pseudomonadati</taxon>
        <taxon>Pseudomonadota</taxon>
        <taxon>Gammaproteobacteria</taxon>
        <taxon>Pseudomonadales</taxon>
        <taxon>Pseudomonadaceae</taxon>
        <taxon>Pseudomonas</taxon>
    </lineage>
</organism>
<gene>
    <name evidence="12" type="ORF">SAMN05216186_113100</name>
</gene>
<feature type="transmembrane region" description="Helical" evidence="10">
    <location>
        <begin position="20"/>
        <end position="41"/>
    </location>
</feature>
<reference evidence="12 13" key="1">
    <citation type="submission" date="2016-10" db="EMBL/GenBank/DDBJ databases">
        <authorList>
            <person name="de Groot N.N."/>
        </authorList>
    </citation>
    <scope>NUCLEOTIDE SEQUENCE [LARGE SCALE GENOMIC DNA]</scope>
    <source>
        <strain evidence="12 13">JCM 21544</strain>
    </source>
</reference>
<dbReference type="InterPro" id="IPR024961">
    <property type="entry name" value="T2SS_GspC_N"/>
</dbReference>